<dbReference type="Gene3D" id="3.40.190.10">
    <property type="entry name" value="Periplasmic binding protein-like II"/>
    <property type="match status" value="2"/>
</dbReference>
<gene>
    <name evidence="2" type="ORF">ACFL27_07715</name>
</gene>
<evidence type="ECO:0000256" key="1">
    <source>
        <dbReference type="SAM" id="SignalP"/>
    </source>
</evidence>
<evidence type="ECO:0000313" key="3">
    <source>
        <dbReference type="Proteomes" id="UP001594351"/>
    </source>
</evidence>
<organism evidence="2 3">
    <name type="scientific">candidate division CSSED10-310 bacterium</name>
    <dbReference type="NCBI Taxonomy" id="2855610"/>
    <lineage>
        <taxon>Bacteria</taxon>
        <taxon>Bacteria division CSSED10-310</taxon>
    </lineage>
</organism>
<dbReference type="Pfam" id="PF12974">
    <property type="entry name" value="Phosphonate-bd"/>
    <property type="match status" value="1"/>
</dbReference>
<evidence type="ECO:0000313" key="2">
    <source>
        <dbReference type="EMBL" id="MFC1850062.1"/>
    </source>
</evidence>
<dbReference type="Proteomes" id="UP001594351">
    <property type="component" value="Unassembled WGS sequence"/>
</dbReference>
<accession>A0ABV6YV23</accession>
<dbReference type="PANTHER" id="PTHR35841">
    <property type="entry name" value="PHOSPHONATES-BINDING PERIPLASMIC PROTEIN"/>
    <property type="match status" value="1"/>
</dbReference>
<dbReference type="EMBL" id="JBHPBY010000074">
    <property type="protein sequence ID" value="MFC1850062.1"/>
    <property type="molecule type" value="Genomic_DNA"/>
</dbReference>
<feature type="signal peptide" evidence="1">
    <location>
        <begin position="1"/>
        <end position="24"/>
    </location>
</feature>
<feature type="chain" id="PRO_5045376600" evidence="1">
    <location>
        <begin position="25"/>
        <end position="286"/>
    </location>
</feature>
<name>A0ABV6YV23_UNCC1</name>
<reference evidence="2 3" key="1">
    <citation type="submission" date="2024-09" db="EMBL/GenBank/DDBJ databases">
        <title>Laminarin stimulates single cell rates of sulfate reduction while oxygen inhibits transcriptomic activity in coastal marine sediment.</title>
        <authorList>
            <person name="Lindsay M."/>
            <person name="Orcutt B."/>
            <person name="Emerson D."/>
            <person name="Stepanauskas R."/>
            <person name="D'Angelo T."/>
        </authorList>
    </citation>
    <scope>NUCLEOTIDE SEQUENCE [LARGE SCALE GENOMIC DNA]</scope>
    <source>
        <strain evidence="2">SAG AM-311-K15</strain>
    </source>
</reference>
<keyword evidence="3" id="KW-1185">Reference proteome</keyword>
<dbReference type="SUPFAM" id="SSF53850">
    <property type="entry name" value="Periplasmic binding protein-like II"/>
    <property type="match status" value="1"/>
</dbReference>
<keyword evidence="1" id="KW-0732">Signal</keyword>
<protein>
    <submittedName>
        <fullName evidence="2">Phosphate/phosphite/phosphonate ABC transporter substrate-binding protein</fullName>
    </submittedName>
</protein>
<dbReference type="PANTHER" id="PTHR35841:SF1">
    <property type="entry name" value="PHOSPHONATES-BINDING PERIPLASMIC PROTEIN"/>
    <property type="match status" value="1"/>
</dbReference>
<comment type="caution">
    <text evidence="2">The sequence shown here is derived from an EMBL/GenBank/DDBJ whole genome shotgun (WGS) entry which is preliminary data.</text>
</comment>
<sequence>MKNVCKISTIIISLGLLFASHGLANKGVKTVTIAIFTCLEAENTFKRHHPMFQYLEKKTGLKIRLVFPENFQKFHEIVQDGTIEVALQTPVSYLKLSDHFSLNNLIMALSLDQKRCERGVIIVRWDSTIESLDDLKGKKILFGSIYSAQNWIAARNLFDKRGIKIEKDLKGWGHGVSCEDVVMRLVTKEFEAGVICEYFLNDVCEGDLDLGENTVRVIAKTAYMPNWLLAFTPKCNQNTVKKITQAILNLSHKDNKQYLQGTQFGGFSEVQPGEFQELKRMIQRYQ</sequence>
<proteinExistence type="predicted"/>